<evidence type="ECO:0000313" key="3">
    <source>
        <dbReference type="Proteomes" id="UP000007032"/>
    </source>
</evidence>
<sequence length="159" mass="17456">MKKALFSLIFLGGFIMADSQAIIKSGELESFEGNSTIFSGKVKVSMLFNSETWREFGGALVEFEKSSRSAWHTHPAGQTLIVTDGEILTKVPRQKASIAKKGDVISCPPNVRHFHGATDSSKGAHIALTQEKNGKNVTWENLVSDVEYQEALNEARSKQ</sequence>
<evidence type="ECO:0000313" key="2">
    <source>
        <dbReference type="EMBL" id="EES89185.1"/>
    </source>
</evidence>
<evidence type="ECO:0000259" key="1">
    <source>
        <dbReference type="Pfam" id="PF07883"/>
    </source>
</evidence>
<name>C5ZYS7_9HELI</name>
<dbReference type="AlphaFoldDB" id="C5ZYS7"/>
<reference evidence="2 3" key="1">
    <citation type="journal article" date="2009" name="J. Bacteriol.">
        <title>Genome sequence of the emerging pathogen Helicobacter canadensis.</title>
        <authorList>
            <person name="Loman N.J."/>
            <person name="Snyder L.A."/>
            <person name="Linton J.D."/>
            <person name="Langdon R."/>
            <person name="Lawson A.J."/>
            <person name="Weinstock G.M."/>
            <person name="Wren B.W."/>
            <person name="Pallen M.J."/>
        </authorList>
    </citation>
    <scope>NUCLEOTIDE SEQUENCE [LARGE SCALE GENOMIC DNA]</scope>
    <source>
        <strain evidence="2 3">MIT 98-5491</strain>
    </source>
</reference>
<feature type="domain" description="Cupin type-2" evidence="1">
    <location>
        <begin position="60"/>
        <end position="120"/>
    </location>
</feature>
<gene>
    <name evidence="2" type="ORF">HCAN_0468</name>
</gene>
<dbReference type="EMBL" id="CM000776">
    <property type="protein sequence ID" value="EES89185.1"/>
    <property type="molecule type" value="Genomic_DNA"/>
</dbReference>
<dbReference type="Gene3D" id="2.60.120.10">
    <property type="entry name" value="Jelly Rolls"/>
    <property type="match status" value="1"/>
</dbReference>
<dbReference type="Pfam" id="PF07883">
    <property type="entry name" value="Cupin_2"/>
    <property type="match status" value="1"/>
</dbReference>
<dbReference type="PANTHER" id="PTHR43698:SF1">
    <property type="entry name" value="BLL4564 PROTEIN"/>
    <property type="match status" value="1"/>
</dbReference>
<dbReference type="STRING" id="537970.HCAN_0468"/>
<protein>
    <recommendedName>
        <fullName evidence="1">Cupin type-2 domain-containing protein</fullName>
    </recommendedName>
</protein>
<dbReference type="SUPFAM" id="SSF51182">
    <property type="entry name" value="RmlC-like cupins"/>
    <property type="match status" value="1"/>
</dbReference>
<dbReference type="PANTHER" id="PTHR43698">
    <property type="entry name" value="RIBD C-TERMINAL DOMAIN CONTAINING PROTEIN"/>
    <property type="match status" value="1"/>
</dbReference>
<dbReference type="InterPro" id="IPR011051">
    <property type="entry name" value="RmlC_Cupin_sf"/>
</dbReference>
<dbReference type="InterPro" id="IPR013096">
    <property type="entry name" value="Cupin_2"/>
</dbReference>
<dbReference type="Proteomes" id="UP000007032">
    <property type="component" value="Chromosome"/>
</dbReference>
<dbReference type="InterPro" id="IPR014710">
    <property type="entry name" value="RmlC-like_jellyroll"/>
</dbReference>
<dbReference type="CDD" id="cd02233">
    <property type="entry name" value="cupin_HNL-like"/>
    <property type="match status" value="1"/>
</dbReference>
<dbReference type="eggNOG" id="COG1917">
    <property type="taxonomic scope" value="Bacteria"/>
</dbReference>
<proteinExistence type="predicted"/>
<dbReference type="HOGENOM" id="CLU_072993_1_1_7"/>
<dbReference type="InterPro" id="IPR047263">
    <property type="entry name" value="HNL-like_cupin"/>
</dbReference>
<organism evidence="2 3">
    <name type="scientific">Helicobacter canadensis MIT 98-5491</name>
    <dbReference type="NCBI Taxonomy" id="537970"/>
    <lineage>
        <taxon>Bacteria</taxon>
        <taxon>Pseudomonadati</taxon>
        <taxon>Campylobacterota</taxon>
        <taxon>Epsilonproteobacteria</taxon>
        <taxon>Campylobacterales</taxon>
        <taxon>Helicobacteraceae</taxon>
        <taxon>Helicobacter</taxon>
    </lineage>
</organism>
<keyword evidence="3" id="KW-1185">Reference proteome</keyword>
<accession>C5ZYS7</accession>